<comment type="caution">
    <text evidence="1">The sequence shown here is derived from an EMBL/GenBank/DDBJ whole genome shotgun (WGS) entry which is preliminary data.</text>
</comment>
<proteinExistence type="predicted"/>
<name>A0A0G0V0L5_9BACT</name>
<evidence type="ECO:0000313" key="1">
    <source>
        <dbReference type="EMBL" id="KKR93316.1"/>
    </source>
</evidence>
<gene>
    <name evidence="1" type="ORF">UU41_C0020G0006</name>
</gene>
<accession>A0A0G0V0L5</accession>
<dbReference type="AlphaFoldDB" id="A0A0G0V0L5"/>
<organism evidence="1 2">
    <name type="scientific">Candidatus Roizmanbacteria bacterium GW2011_GWA1_41_13</name>
    <dbReference type="NCBI Taxonomy" id="1618474"/>
    <lineage>
        <taxon>Bacteria</taxon>
        <taxon>Candidatus Roizmaniibacteriota</taxon>
    </lineage>
</organism>
<evidence type="ECO:0000313" key="2">
    <source>
        <dbReference type="Proteomes" id="UP000034961"/>
    </source>
</evidence>
<sequence>MSSKRNLIIILIVLWGLLASGLSLYLWGENQRIREVNDTLSKSNEVHKKLVENEYKSYQAINDCFVLNKGLCNPEDFKSKLQALGDEADGLYDQISAFERQLKIQRP</sequence>
<dbReference type="EMBL" id="LCAN01000020">
    <property type="protein sequence ID" value="KKR93316.1"/>
    <property type="molecule type" value="Genomic_DNA"/>
</dbReference>
<reference evidence="1 2" key="1">
    <citation type="journal article" date="2015" name="Nature">
        <title>rRNA introns, odd ribosomes, and small enigmatic genomes across a large radiation of phyla.</title>
        <authorList>
            <person name="Brown C.T."/>
            <person name="Hug L.A."/>
            <person name="Thomas B.C."/>
            <person name="Sharon I."/>
            <person name="Castelle C.J."/>
            <person name="Singh A."/>
            <person name="Wilkins M.J."/>
            <person name="Williams K.H."/>
            <person name="Banfield J.F."/>
        </authorList>
    </citation>
    <scope>NUCLEOTIDE SEQUENCE [LARGE SCALE GENOMIC DNA]</scope>
</reference>
<protein>
    <submittedName>
        <fullName evidence="1">Uncharacterized protein</fullName>
    </submittedName>
</protein>
<dbReference type="Proteomes" id="UP000034961">
    <property type="component" value="Unassembled WGS sequence"/>
</dbReference>